<name>A0A0V0IRD4_SOLCH</name>
<sequence length="82" mass="9459">MLFDRESLSHASLIAAIERPSYEMKGTKLKDCTLLEAYGNGNRINTPLVFFGASKEECRRKDWKTNAHKISRRWKTNGSRNL</sequence>
<evidence type="ECO:0000313" key="1">
    <source>
        <dbReference type="EMBL" id="JAP35134.1"/>
    </source>
</evidence>
<feature type="non-terminal residue" evidence="1">
    <location>
        <position position="82"/>
    </location>
</feature>
<organism evidence="1">
    <name type="scientific">Solanum chacoense</name>
    <name type="common">Chaco potato</name>
    <dbReference type="NCBI Taxonomy" id="4108"/>
    <lineage>
        <taxon>Eukaryota</taxon>
        <taxon>Viridiplantae</taxon>
        <taxon>Streptophyta</taxon>
        <taxon>Embryophyta</taxon>
        <taxon>Tracheophyta</taxon>
        <taxon>Spermatophyta</taxon>
        <taxon>Magnoliopsida</taxon>
        <taxon>eudicotyledons</taxon>
        <taxon>Gunneridae</taxon>
        <taxon>Pentapetalae</taxon>
        <taxon>asterids</taxon>
        <taxon>lamiids</taxon>
        <taxon>Solanales</taxon>
        <taxon>Solanaceae</taxon>
        <taxon>Solanoideae</taxon>
        <taxon>Solaneae</taxon>
        <taxon>Solanum</taxon>
    </lineage>
</organism>
<proteinExistence type="predicted"/>
<accession>A0A0V0IRD4</accession>
<reference evidence="1" key="1">
    <citation type="submission" date="2015-12" db="EMBL/GenBank/DDBJ databases">
        <title>Gene expression during late stages of embryo sac development: a critical building block for successful pollen-pistil interactions.</title>
        <authorList>
            <person name="Liu Y."/>
            <person name="Joly V."/>
            <person name="Sabar M."/>
            <person name="Matton D.P."/>
        </authorList>
    </citation>
    <scope>NUCLEOTIDE SEQUENCE</scope>
</reference>
<protein>
    <submittedName>
        <fullName evidence="1">Putative ovule protein</fullName>
    </submittedName>
</protein>
<dbReference type="EMBL" id="GEDG01003266">
    <property type="protein sequence ID" value="JAP35134.1"/>
    <property type="molecule type" value="Transcribed_RNA"/>
</dbReference>
<dbReference type="AlphaFoldDB" id="A0A0V0IRD4"/>